<reference evidence="1 2" key="1">
    <citation type="submission" date="2014-04" db="EMBL/GenBank/DDBJ databases">
        <title>Evolutionary Origins and Diversification of the Mycorrhizal Mutualists.</title>
        <authorList>
            <consortium name="DOE Joint Genome Institute"/>
            <consortium name="Mycorrhizal Genomics Consortium"/>
            <person name="Kohler A."/>
            <person name="Kuo A."/>
            <person name="Nagy L.G."/>
            <person name="Floudas D."/>
            <person name="Copeland A."/>
            <person name="Barry K.W."/>
            <person name="Cichocki N."/>
            <person name="Veneault-Fourrey C."/>
            <person name="LaButti K."/>
            <person name="Lindquist E.A."/>
            <person name="Lipzen A."/>
            <person name="Lundell T."/>
            <person name="Morin E."/>
            <person name="Murat C."/>
            <person name="Riley R."/>
            <person name="Ohm R."/>
            <person name="Sun H."/>
            <person name="Tunlid A."/>
            <person name="Henrissat B."/>
            <person name="Grigoriev I.V."/>
            <person name="Hibbett D.S."/>
            <person name="Martin F."/>
        </authorList>
    </citation>
    <scope>NUCLEOTIDE SEQUENCE [LARGE SCALE GENOMIC DNA]</scope>
    <source>
        <strain evidence="1 2">MD-312</strain>
    </source>
</reference>
<evidence type="ECO:0000313" key="1">
    <source>
        <dbReference type="EMBL" id="KIJ58206.1"/>
    </source>
</evidence>
<dbReference type="AlphaFoldDB" id="A0A0C9W6A5"/>
<dbReference type="OrthoDB" id="2686745at2759"/>
<dbReference type="Proteomes" id="UP000053820">
    <property type="component" value="Unassembled WGS sequence"/>
</dbReference>
<name>A0A0C9W6A5_9AGAM</name>
<organism evidence="1 2">
    <name type="scientific">Hydnomerulius pinastri MD-312</name>
    <dbReference type="NCBI Taxonomy" id="994086"/>
    <lineage>
        <taxon>Eukaryota</taxon>
        <taxon>Fungi</taxon>
        <taxon>Dikarya</taxon>
        <taxon>Basidiomycota</taxon>
        <taxon>Agaricomycotina</taxon>
        <taxon>Agaricomycetes</taxon>
        <taxon>Agaricomycetidae</taxon>
        <taxon>Boletales</taxon>
        <taxon>Boletales incertae sedis</taxon>
        <taxon>Leucogyrophana</taxon>
    </lineage>
</organism>
<proteinExistence type="predicted"/>
<dbReference type="HOGENOM" id="CLU_065614_2_2_1"/>
<accession>A0A0C9W6A5</accession>
<dbReference type="EMBL" id="KN839970">
    <property type="protein sequence ID" value="KIJ58206.1"/>
    <property type="molecule type" value="Genomic_DNA"/>
</dbReference>
<gene>
    <name evidence="1" type="ORF">HYDPIDRAFT_44576</name>
</gene>
<keyword evidence="2" id="KW-1185">Reference proteome</keyword>
<sequence>MPKVTSHWTFHRYFSPLTCQSVFPPERAISPPPLTQHKVFPPEEIPAVQARISGTATVPATVAQPRILIPKPRGEVSRINRGGYNLQDKLGWPVVKYNEIQAFVIHLAREYLTTRKPWGKQSKEQLQVVFEKVVCNLYLRFS</sequence>
<protein>
    <submittedName>
        <fullName evidence="1">Uncharacterized protein</fullName>
    </submittedName>
</protein>
<evidence type="ECO:0000313" key="2">
    <source>
        <dbReference type="Proteomes" id="UP000053820"/>
    </source>
</evidence>